<comment type="function">
    <text evidence="2">Hydrolyzes RNA 2',3'-cyclic phosphodiester to an RNA 2'-phosphomonoester.</text>
</comment>
<gene>
    <name evidence="3" type="primary">thpR</name>
    <name evidence="3" type="ORF">H9642_09840</name>
</gene>
<dbReference type="PANTHER" id="PTHR35561">
    <property type="entry name" value="RNA 2',3'-CYCLIC PHOSPHODIESTERASE"/>
    <property type="match status" value="1"/>
</dbReference>
<organism evidence="3 4">
    <name type="scientific">Serpens gallinarum</name>
    <dbReference type="NCBI Taxonomy" id="2763075"/>
    <lineage>
        <taxon>Bacteria</taxon>
        <taxon>Pseudomonadati</taxon>
        <taxon>Pseudomonadota</taxon>
        <taxon>Gammaproteobacteria</taxon>
        <taxon>Pseudomonadales</taxon>
        <taxon>Pseudomonadaceae</taxon>
        <taxon>Pseudomonas</taxon>
    </lineage>
</organism>
<comment type="catalytic activity">
    <reaction evidence="2">
        <text>a 3'-end 2',3'-cyclophospho-ribonucleotide-RNA + H2O = a 3'-end 2'-phospho-ribonucleotide-RNA + H(+)</text>
        <dbReference type="Rhea" id="RHEA:11828"/>
        <dbReference type="Rhea" id="RHEA-COMP:10464"/>
        <dbReference type="Rhea" id="RHEA-COMP:17353"/>
        <dbReference type="ChEBI" id="CHEBI:15377"/>
        <dbReference type="ChEBI" id="CHEBI:15378"/>
        <dbReference type="ChEBI" id="CHEBI:83064"/>
        <dbReference type="ChEBI" id="CHEBI:173113"/>
        <dbReference type="EC" id="3.1.4.58"/>
    </reaction>
</comment>
<dbReference type="InterPro" id="IPR009097">
    <property type="entry name" value="Cyclic_Pdiesterase"/>
</dbReference>
<dbReference type="SUPFAM" id="SSF55144">
    <property type="entry name" value="LigT-like"/>
    <property type="match status" value="1"/>
</dbReference>
<evidence type="ECO:0000256" key="1">
    <source>
        <dbReference type="ARBA" id="ARBA00022801"/>
    </source>
</evidence>
<dbReference type="EC" id="3.1.4.58" evidence="2"/>
<feature type="short sequence motif" description="HXTX 2" evidence="2">
    <location>
        <begin position="123"/>
        <end position="126"/>
    </location>
</feature>
<dbReference type="NCBIfam" id="TIGR02258">
    <property type="entry name" value="2_5_ligase"/>
    <property type="match status" value="1"/>
</dbReference>
<evidence type="ECO:0000313" key="4">
    <source>
        <dbReference type="Proteomes" id="UP000611945"/>
    </source>
</evidence>
<proteinExistence type="inferred from homology"/>
<dbReference type="Proteomes" id="UP000611945">
    <property type="component" value="Unassembled WGS sequence"/>
</dbReference>
<comment type="caution">
    <text evidence="3">The sequence shown here is derived from an EMBL/GenBank/DDBJ whole genome shotgun (WGS) entry which is preliminary data.</text>
</comment>
<feature type="active site" description="Proton acceptor" evidence="2">
    <location>
        <position position="123"/>
    </location>
</feature>
<comment type="similarity">
    <text evidence="2">Belongs to the 2H phosphoesterase superfamily. ThpR family.</text>
</comment>
<feature type="short sequence motif" description="HXTX 1" evidence="2">
    <location>
        <begin position="42"/>
        <end position="45"/>
    </location>
</feature>
<dbReference type="EMBL" id="JACSQG010000004">
    <property type="protein sequence ID" value="MBD7977490.1"/>
    <property type="molecule type" value="Genomic_DNA"/>
</dbReference>
<evidence type="ECO:0000313" key="3">
    <source>
        <dbReference type="EMBL" id="MBD7977490.1"/>
    </source>
</evidence>
<dbReference type="Gene3D" id="3.90.1140.10">
    <property type="entry name" value="Cyclic phosphodiesterase"/>
    <property type="match status" value="1"/>
</dbReference>
<dbReference type="PANTHER" id="PTHR35561:SF1">
    <property type="entry name" value="RNA 2',3'-CYCLIC PHOSPHODIESTERASE"/>
    <property type="match status" value="1"/>
</dbReference>
<feature type="active site" description="Proton donor" evidence="2">
    <location>
        <position position="42"/>
    </location>
</feature>
<dbReference type="Pfam" id="PF13563">
    <property type="entry name" value="2_5_RNA_ligase2"/>
    <property type="match status" value="1"/>
</dbReference>
<name>A0ABR8TPQ6_9PSED</name>
<protein>
    <recommendedName>
        <fullName evidence="2">RNA 2',3'-cyclic phosphodiesterase</fullName>
        <shortName evidence="2">RNA 2',3'-CPDase</shortName>
        <ecNumber evidence="2">3.1.4.58</ecNumber>
    </recommendedName>
</protein>
<keyword evidence="1 2" id="KW-0378">Hydrolase</keyword>
<dbReference type="RefSeq" id="WP_251836265.1">
    <property type="nucleotide sequence ID" value="NZ_JACSQG010000004.1"/>
</dbReference>
<dbReference type="HAMAP" id="MF_01940">
    <property type="entry name" value="RNA_CPDase"/>
    <property type="match status" value="1"/>
</dbReference>
<reference evidence="3 4" key="1">
    <citation type="submission" date="2020-08" db="EMBL/GenBank/DDBJ databases">
        <title>A Genomic Blueprint of the Chicken Gut Microbiome.</title>
        <authorList>
            <person name="Gilroy R."/>
            <person name="Ravi A."/>
            <person name="Getino M."/>
            <person name="Pursley I."/>
            <person name="Horton D.L."/>
            <person name="Alikhan N.-F."/>
            <person name="Baker D."/>
            <person name="Gharbi K."/>
            <person name="Hall N."/>
            <person name="Watson M."/>
            <person name="Adriaenssens E.M."/>
            <person name="Foster-Nyarko E."/>
            <person name="Jarju S."/>
            <person name="Secka A."/>
            <person name="Antonio M."/>
            <person name="Oren A."/>
            <person name="Chaudhuri R."/>
            <person name="La Ragione R.M."/>
            <person name="Hildebrand F."/>
            <person name="Pallen M.J."/>
        </authorList>
    </citation>
    <scope>NUCLEOTIDE SEQUENCE [LARGE SCALE GENOMIC DNA]</scope>
    <source>
        <strain evidence="3 4">Sa2CUA2</strain>
    </source>
</reference>
<dbReference type="InterPro" id="IPR004175">
    <property type="entry name" value="RNA_CPDase"/>
</dbReference>
<sequence length="176" mass="19901">MNSPHLRLFFALPCPPQLAAQIATWRDSLGIEGQPVMPADLHVTLAFLGQQPLDKLPLLERMAAGLQIARFHLQLDQLQQWHSGLLVLTPSQPPEALLHLQRELQRHLLAAGLPVDARPFRPHLTLLRRGHTRIVPAEPCFAWTAEEWGLLASEPRSVSSRYRLLQAWPLLRHSDS</sequence>
<accession>A0ABR8TPQ6</accession>
<keyword evidence="4" id="KW-1185">Reference proteome</keyword>
<evidence type="ECO:0000256" key="2">
    <source>
        <dbReference type="HAMAP-Rule" id="MF_01940"/>
    </source>
</evidence>